<dbReference type="InterPro" id="IPR016040">
    <property type="entry name" value="NAD(P)-bd_dom"/>
</dbReference>
<evidence type="ECO:0000259" key="1">
    <source>
        <dbReference type="Pfam" id="PF13460"/>
    </source>
</evidence>
<dbReference type="Proteomes" id="UP001165079">
    <property type="component" value="Unassembled WGS sequence"/>
</dbReference>
<sequence>MRLVVLGATGGIGRHVVTQALAAGHEVIALVRDPSAVPGSADTLDVRKADVLDQGVLTAELAEINPDAVISALGVRPPVKGPVSLLTDAMGALIPAMRSTGIRRLLVVSAAGAYDEEADGPVTRYVAKPLLKRLLRYGFDDTRAADALVEATDLDWTIVRPPRLLDKPLTTRYRVGGDHGLKKALNIHRADVAHYLLRALGERGTHRRARVIAI</sequence>
<protein>
    <submittedName>
        <fullName evidence="2">NADH-flavin reductase</fullName>
    </submittedName>
</protein>
<keyword evidence="3" id="KW-1185">Reference proteome</keyword>
<dbReference type="SUPFAM" id="SSF51735">
    <property type="entry name" value="NAD(P)-binding Rossmann-fold domains"/>
    <property type="match status" value="1"/>
</dbReference>
<dbReference type="InterPro" id="IPR036291">
    <property type="entry name" value="NAD(P)-bd_dom_sf"/>
</dbReference>
<dbReference type="RefSeq" id="WP_285664555.1">
    <property type="nucleotide sequence ID" value="NZ_BSTX01000003.1"/>
</dbReference>
<dbReference type="EMBL" id="BSTX01000003">
    <property type="protein sequence ID" value="GLZ79400.1"/>
    <property type="molecule type" value="Genomic_DNA"/>
</dbReference>
<dbReference type="PANTHER" id="PTHR43355">
    <property type="entry name" value="FLAVIN REDUCTASE (NADPH)"/>
    <property type="match status" value="1"/>
</dbReference>
<proteinExistence type="predicted"/>
<name>A0A9W6WC49_9ACTN</name>
<organism evidence="2 3">
    <name type="scientific">Actinorhabdospora filicis</name>
    <dbReference type="NCBI Taxonomy" id="1785913"/>
    <lineage>
        <taxon>Bacteria</taxon>
        <taxon>Bacillati</taxon>
        <taxon>Actinomycetota</taxon>
        <taxon>Actinomycetes</taxon>
        <taxon>Micromonosporales</taxon>
        <taxon>Micromonosporaceae</taxon>
        <taxon>Actinorhabdospora</taxon>
    </lineage>
</organism>
<gene>
    <name evidence="2" type="ORF">Afil01_42070</name>
</gene>
<dbReference type="Gene3D" id="3.40.50.720">
    <property type="entry name" value="NAD(P)-binding Rossmann-like Domain"/>
    <property type="match status" value="1"/>
</dbReference>
<evidence type="ECO:0000313" key="2">
    <source>
        <dbReference type="EMBL" id="GLZ79400.1"/>
    </source>
</evidence>
<reference evidence="2" key="1">
    <citation type="submission" date="2023-03" db="EMBL/GenBank/DDBJ databases">
        <title>Actinorhabdospora filicis NBRC 111898.</title>
        <authorList>
            <person name="Ichikawa N."/>
            <person name="Sato H."/>
            <person name="Tonouchi N."/>
        </authorList>
    </citation>
    <scope>NUCLEOTIDE SEQUENCE</scope>
    <source>
        <strain evidence="2">NBRC 111898</strain>
    </source>
</reference>
<dbReference type="InterPro" id="IPR051606">
    <property type="entry name" value="Polyketide_Oxido-like"/>
</dbReference>
<comment type="caution">
    <text evidence="2">The sequence shown here is derived from an EMBL/GenBank/DDBJ whole genome shotgun (WGS) entry which is preliminary data.</text>
</comment>
<dbReference type="PANTHER" id="PTHR43355:SF2">
    <property type="entry name" value="FLAVIN REDUCTASE (NADPH)"/>
    <property type="match status" value="1"/>
</dbReference>
<dbReference type="AlphaFoldDB" id="A0A9W6WC49"/>
<dbReference type="GO" id="GO:0004074">
    <property type="term" value="F:biliverdin reductase [NAD(P)H] activity"/>
    <property type="evidence" value="ECO:0007669"/>
    <property type="project" value="TreeGrafter"/>
</dbReference>
<dbReference type="Pfam" id="PF13460">
    <property type="entry name" value="NAD_binding_10"/>
    <property type="match status" value="1"/>
</dbReference>
<feature type="domain" description="NAD(P)-binding" evidence="1">
    <location>
        <begin position="7"/>
        <end position="201"/>
    </location>
</feature>
<accession>A0A9W6WC49</accession>
<dbReference type="GO" id="GO:0042602">
    <property type="term" value="F:riboflavin reductase (NADPH) activity"/>
    <property type="evidence" value="ECO:0007669"/>
    <property type="project" value="TreeGrafter"/>
</dbReference>
<evidence type="ECO:0000313" key="3">
    <source>
        <dbReference type="Proteomes" id="UP001165079"/>
    </source>
</evidence>